<feature type="compositionally biased region" description="Low complexity" evidence="1">
    <location>
        <begin position="14"/>
        <end position="30"/>
    </location>
</feature>
<dbReference type="AlphaFoldDB" id="W7T4N3"/>
<dbReference type="Proteomes" id="UP000019335">
    <property type="component" value="Unassembled WGS sequence"/>
</dbReference>
<accession>W7T4N3</accession>
<sequence length="172" mass="18913">MGARGSKPAGEVMSAAAVQARRQAVAQASRTQEAPSGVTIEGRSPNNQSLPLPPPSAPPSSIPSERAGNQLEADDTLIRMMNELGPAIKTARLQTPRRDMNKMMHAHQDKPHTLHEDTLALILRARREAPEKFDIGKVCAQHELKAETLAKVLEVIEVPRIIERQGQKYGYW</sequence>
<feature type="region of interest" description="Disordered" evidence="1">
    <location>
        <begin position="1"/>
        <end position="67"/>
    </location>
</feature>
<dbReference type="EMBL" id="AZIL01002464">
    <property type="protein sequence ID" value="EWM21522.1"/>
    <property type="molecule type" value="Genomic_DNA"/>
</dbReference>
<organism evidence="2 3">
    <name type="scientific">Nannochloropsis gaditana</name>
    <dbReference type="NCBI Taxonomy" id="72520"/>
    <lineage>
        <taxon>Eukaryota</taxon>
        <taxon>Sar</taxon>
        <taxon>Stramenopiles</taxon>
        <taxon>Ochrophyta</taxon>
        <taxon>Eustigmatophyceae</taxon>
        <taxon>Eustigmatales</taxon>
        <taxon>Monodopsidaceae</taxon>
        <taxon>Nannochloropsis</taxon>
    </lineage>
</organism>
<evidence type="ECO:0000313" key="3">
    <source>
        <dbReference type="Proteomes" id="UP000019335"/>
    </source>
</evidence>
<reference evidence="2 3" key="1">
    <citation type="journal article" date="2014" name="Mol. Plant">
        <title>Chromosome Scale Genome Assembly and Transcriptome Profiling of Nannochloropsis gaditana in Nitrogen Depletion.</title>
        <authorList>
            <person name="Corteggiani Carpinelli E."/>
            <person name="Telatin A."/>
            <person name="Vitulo N."/>
            <person name="Forcato C."/>
            <person name="D'Angelo M."/>
            <person name="Schiavon R."/>
            <person name="Vezzi A."/>
            <person name="Giacometti G.M."/>
            <person name="Morosinotto T."/>
            <person name="Valle G."/>
        </authorList>
    </citation>
    <scope>NUCLEOTIDE SEQUENCE [LARGE SCALE GENOMIC DNA]</scope>
    <source>
        <strain evidence="2 3">B-31</strain>
    </source>
</reference>
<evidence type="ECO:0000313" key="2">
    <source>
        <dbReference type="EMBL" id="EWM21522.1"/>
    </source>
</evidence>
<gene>
    <name evidence="2" type="ORF">Naga_100204g8</name>
</gene>
<protein>
    <submittedName>
        <fullName evidence="2">Uncharacterized protein</fullName>
    </submittedName>
</protein>
<proteinExistence type="predicted"/>
<evidence type="ECO:0000256" key="1">
    <source>
        <dbReference type="SAM" id="MobiDB-lite"/>
    </source>
</evidence>
<name>W7T4N3_9STRA</name>
<comment type="caution">
    <text evidence="2">The sequence shown here is derived from an EMBL/GenBank/DDBJ whole genome shotgun (WGS) entry which is preliminary data.</text>
</comment>
<feature type="compositionally biased region" description="Pro residues" evidence="1">
    <location>
        <begin position="51"/>
        <end position="61"/>
    </location>
</feature>
<keyword evidence="3" id="KW-1185">Reference proteome</keyword>